<feature type="compositionally biased region" description="Acidic residues" evidence="1">
    <location>
        <begin position="176"/>
        <end position="187"/>
    </location>
</feature>
<dbReference type="OrthoDB" id="5876240at2759"/>
<dbReference type="PANTHER" id="PTHR46599:SF3">
    <property type="entry name" value="PIGGYBAC TRANSPOSABLE ELEMENT-DERIVED PROTEIN 4"/>
    <property type="match status" value="1"/>
</dbReference>
<dbReference type="Pfam" id="PF13843">
    <property type="entry name" value="DDE_Tnp_1_7"/>
    <property type="match status" value="1"/>
</dbReference>
<dbReference type="InterPro" id="IPR029526">
    <property type="entry name" value="PGBD"/>
</dbReference>
<accession>A0A7D9IB18</accession>
<dbReference type="EMBL" id="CACRXK020004197">
    <property type="protein sequence ID" value="CAB4001872.1"/>
    <property type="molecule type" value="Genomic_DNA"/>
</dbReference>
<evidence type="ECO:0000256" key="1">
    <source>
        <dbReference type="SAM" id="MobiDB-lite"/>
    </source>
</evidence>
<gene>
    <name evidence="2" type="ORF">PACLA_8A061023</name>
</gene>
<feature type="region of interest" description="Disordered" evidence="1">
    <location>
        <begin position="110"/>
        <end position="134"/>
    </location>
</feature>
<organism evidence="2 3">
    <name type="scientific">Paramuricea clavata</name>
    <name type="common">Red gorgonian</name>
    <name type="synonym">Violescent sea-whip</name>
    <dbReference type="NCBI Taxonomy" id="317549"/>
    <lineage>
        <taxon>Eukaryota</taxon>
        <taxon>Metazoa</taxon>
        <taxon>Cnidaria</taxon>
        <taxon>Anthozoa</taxon>
        <taxon>Octocorallia</taxon>
        <taxon>Malacalcyonacea</taxon>
        <taxon>Plexauridae</taxon>
        <taxon>Paramuricea</taxon>
    </lineage>
</organism>
<evidence type="ECO:0000313" key="3">
    <source>
        <dbReference type="Proteomes" id="UP001152795"/>
    </source>
</evidence>
<proteinExistence type="predicted"/>
<protein>
    <submittedName>
        <fullName evidence="2">Uncharacterized protein</fullName>
    </submittedName>
</protein>
<comment type="caution">
    <text evidence="2">The sequence shown here is derived from an EMBL/GenBank/DDBJ whole genome shotgun (WGS) entry which is preliminary data.</text>
</comment>
<sequence length="345" mass="38609">MISTIHLPREKGQRKDCKKYIMPSLFGETVVKSYFLPLAFQCDRKPDVQRRCDASNCALTGEEPWQIFEGCWHSFHNECLAGCQHCSICQDHLKNVVKNLSASANATLLEGLDDNESPEANRNSAGDDDDDTIDDFEVIPETNYEAVVKDFVEIDDILDTVTGSDSQCDVLSSGDELNDDGDDDWELDNVQGGCRGDYGDDSGISGGKDGDDDGIVSGDGNDNNDDDNDDNVPLACRKKSESKYKFEKWQPFLPRPLPLFIPEPNIPAPDERTPVEYVNMFLTDYIIDNLVEESNKHATEKTGSCPNFTKTEMTAYVGIYYLMGIVRLPKIDNYWRSDFGMVNSI</sequence>
<dbReference type="AlphaFoldDB" id="A0A7D9IB18"/>
<evidence type="ECO:0000313" key="2">
    <source>
        <dbReference type="EMBL" id="CAB4001872.1"/>
    </source>
</evidence>
<name>A0A7D9IB18_PARCT</name>
<dbReference type="Proteomes" id="UP001152795">
    <property type="component" value="Unassembled WGS sequence"/>
</dbReference>
<dbReference type="PANTHER" id="PTHR46599">
    <property type="entry name" value="PIGGYBAC TRANSPOSABLE ELEMENT-DERIVED PROTEIN 4"/>
    <property type="match status" value="1"/>
</dbReference>
<reference evidence="2" key="1">
    <citation type="submission" date="2020-04" db="EMBL/GenBank/DDBJ databases">
        <authorList>
            <person name="Alioto T."/>
            <person name="Alioto T."/>
            <person name="Gomez Garrido J."/>
        </authorList>
    </citation>
    <scope>NUCLEOTIDE SEQUENCE</scope>
    <source>
        <strain evidence="2">A484AB</strain>
    </source>
</reference>
<keyword evidence="3" id="KW-1185">Reference proteome</keyword>
<feature type="region of interest" description="Disordered" evidence="1">
    <location>
        <begin position="168"/>
        <end position="234"/>
    </location>
</feature>